<feature type="active site" description="Proton donor/acceptor" evidence="7">
    <location>
        <position position="250"/>
    </location>
</feature>
<dbReference type="CDD" id="cd00144">
    <property type="entry name" value="MPP_PPP_family"/>
    <property type="match status" value="1"/>
</dbReference>
<dbReference type="InterPro" id="IPR019734">
    <property type="entry name" value="TPR_rpt"/>
</dbReference>
<dbReference type="InterPro" id="IPR013105">
    <property type="entry name" value="TPR_2"/>
</dbReference>
<comment type="catalytic activity">
    <reaction evidence="9">
        <text>O-phospho-L-threonyl-[protein] + H2O = L-threonyl-[protein] + phosphate</text>
        <dbReference type="Rhea" id="RHEA:47004"/>
        <dbReference type="Rhea" id="RHEA-COMP:11060"/>
        <dbReference type="Rhea" id="RHEA-COMP:11605"/>
        <dbReference type="ChEBI" id="CHEBI:15377"/>
        <dbReference type="ChEBI" id="CHEBI:30013"/>
        <dbReference type="ChEBI" id="CHEBI:43474"/>
        <dbReference type="ChEBI" id="CHEBI:61977"/>
        <dbReference type="EC" id="3.1.3.16"/>
    </reaction>
</comment>
<dbReference type="AlphaFoldDB" id="A0A5K1UEU0"/>
<feature type="domain" description="Serine/threonine specific protein phosphatases" evidence="10">
    <location>
        <begin position="246"/>
        <end position="251"/>
    </location>
</feature>
<evidence type="ECO:0000256" key="4">
    <source>
        <dbReference type="ARBA" id="ARBA00022737"/>
    </source>
</evidence>
<protein>
    <recommendedName>
        <fullName evidence="9">Serine/threonine-protein phosphatase</fullName>
        <ecNumber evidence="9">3.1.3.16</ecNumber>
    </recommendedName>
</protein>
<dbReference type="Pfam" id="PF00149">
    <property type="entry name" value="Metallophos"/>
    <property type="match status" value="1"/>
</dbReference>
<dbReference type="Proteomes" id="UP000078387">
    <property type="component" value="Unassembled WGS sequence"/>
</dbReference>
<evidence type="ECO:0000313" key="11">
    <source>
        <dbReference type="EMBL" id="GAT96096.1"/>
    </source>
</evidence>
<dbReference type="SMART" id="SM00156">
    <property type="entry name" value="PP2Ac"/>
    <property type="match status" value="1"/>
</dbReference>
<dbReference type="InterPro" id="IPR006186">
    <property type="entry name" value="Ser/Thr-sp_prot-phosphatase"/>
</dbReference>
<dbReference type="PANTHER" id="PTHR45668">
    <property type="entry name" value="SERINE/THREONINE-PROTEIN PHOSPHATASE 5-RELATED"/>
    <property type="match status" value="1"/>
</dbReference>
<dbReference type="Gene3D" id="3.60.21.10">
    <property type="match status" value="1"/>
</dbReference>
<evidence type="ECO:0000313" key="12">
    <source>
        <dbReference type="Proteomes" id="UP000078387"/>
    </source>
</evidence>
<sequence>MEYRELGNIAFSKQNYKEAIEQYSKAIQEDPLSCVNYTNRALCYLRINENELALADSFNALQIDPSNPKAWFRHAVASANLKDNKTALLDLRRAMTLSSDGSITSLYNQLKKEEYPGRCCGNVVIPETNIKNEEQEYKGEITFRILKEFIEEGKYPKALIRSIIKKSKKILNERNAINYINCSNIRIIGDIHGQFSVVSRIAEEIEENQQCVLFNGDLVDRGSRGLECIIGVLTLIIEYPTLVYLNRGNHEDKELNTTFGFYLEAINKVGLDIYKEITELYISIPLGHVIRDSVFIVHGGIPIEPVNIKRAPITKKEKYEEFDIENAFLWADPQIKNGSSKSPRLIGRTFGPDILLRFLCENNLKFIVRSHEVKKYGFEWDVTGKLLSLFSAPKYEGLDNVGAYADLWFDQEESPELPHFTISTFKDFDIRDHQ</sequence>
<dbReference type="SMART" id="SM00028">
    <property type="entry name" value="TPR"/>
    <property type="match status" value="3"/>
</dbReference>
<dbReference type="GO" id="GO:0046872">
    <property type="term" value="F:metal ion binding"/>
    <property type="evidence" value="ECO:0007669"/>
    <property type="project" value="UniProtKB-KW"/>
</dbReference>
<evidence type="ECO:0000256" key="7">
    <source>
        <dbReference type="PIRSR" id="PIRSR033096-1"/>
    </source>
</evidence>
<evidence type="ECO:0000256" key="1">
    <source>
        <dbReference type="ARBA" id="ARBA00001936"/>
    </source>
</evidence>
<keyword evidence="6" id="KW-0464">Manganese</keyword>
<dbReference type="OMA" id="CYLRTNE"/>
<feature type="repeat" description="TPR" evidence="8">
    <location>
        <begin position="2"/>
        <end position="33"/>
    </location>
</feature>
<dbReference type="VEuPathDB" id="AmoebaDB:EHI8A_026890"/>
<keyword evidence="5 8" id="KW-0802">TPR repeat</keyword>
<comment type="similarity">
    <text evidence="2">Belongs to the PPP phosphatase family. PP-5 (PP-T) subfamily.</text>
</comment>
<evidence type="ECO:0000259" key="10">
    <source>
        <dbReference type="PROSITE" id="PS00125"/>
    </source>
</evidence>
<comment type="cofactor">
    <cofactor evidence="1">
        <name>Mn(2+)</name>
        <dbReference type="ChEBI" id="CHEBI:29035"/>
    </cofactor>
</comment>
<dbReference type="Gene3D" id="1.25.40.10">
    <property type="entry name" value="Tetratricopeptide repeat domain"/>
    <property type="match status" value="1"/>
</dbReference>
<dbReference type="VEuPathDB" id="AmoebaDB:EHI5A_034200"/>
<dbReference type="FunFam" id="1.25.40.10:FF:001153">
    <property type="entry name" value="Serine/threonine-protein phosphatase"/>
    <property type="match status" value="1"/>
</dbReference>
<evidence type="ECO:0000256" key="6">
    <source>
        <dbReference type="ARBA" id="ARBA00023211"/>
    </source>
</evidence>
<name>A0A5K1UEU0_ENTHI</name>
<evidence type="ECO:0000256" key="3">
    <source>
        <dbReference type="ARBA" id="ARBA00022723"/>
    </source>
</evidence>
<evidence type="ECO:0000256" key="5">
    <source>
        <dbReference type="ARBA" id="ARBA00022803"/>
    </source>
</evidence>
<comment type="caution">
    <text evidence="11">The sequence shown here is derived from an EMBL/GenBank/DDBJ whole genome shotgun (WGS) entry which is preliminary data.</text>
</comment>
<gene>
    <name evidence="11" type="ORF">CL6EHI_114170</name>
</gene>
<keyword evidence="4" id="KW-0677">Repeat</keyword>
<dbReference type="FunFam" id="3.60.21.10:FF:000160">
    <property type="entry name" value="Serine/threonine-protein phosphatase"/>
    <property type="match status" value="1"/>
</dbReference>
<dbReference type="VEuPathDB" id="AmoebaDB:KM1_039260"/>
<dbReference type="Pfam" id="PF07719">
    <property type="entry name" value="TPR_2"/>
    <property type="match status" value="1"/>
</dbReference>
<dbReference type="VEuPathDB" id="AmoebaDB:EHI_114170"/>
<dbReference type="VEuPathDB" id="AmoebaDB:EHI7A_016760"/>
<reference evidence="11 12" key="1">
    <citation type="submission" date="2016-05" db="EMBL/GenBank/DDBJ databases">
        <title>First whole genome sequencing of Entamoeba histolytica HM1:IMSS-clone-6.</title>
        <authorList>
            <person name="Mukherjee Avik.K."/>
            <person name="Izumyama S."/>
            <person name="Nakada-Tsukui K."/>
            <person name="Nozaki T."/>
        </authorList>
    </citation>
    <scope>NUCLEOTIDE SEQUENCE [LARGE SCALE GENOMIC DNA]</scope>
    <source>
        <strain evidence="11 12">HM1:IMSS clone 6</strain>
    </source>
</reference>
<dbReference type="EC" id="3.1.3.16" evidence="9"/>
<keyword evidence="3" id="KW-0479">Metal-binding</keyword>
<dbReference type="PROSITE" id="PS00125">
    <property type="entry name" value="SER_THR_PHOSPHATASE"/>
    <property type="match status" value="1"/>
</dbReference>
<dbReference type="PRINTS" id="PR00114">
    <property type="entry name" value="STPHPHTASE"/>
</dbReference>
<dbReference type="PROSITE" id="PS50005">
    <property type="entry name" value="TPR"/>
    <property type="match status" value="1"/>
</dbReference>
<dbReference type="InterPro" id="IPR051134">
    <property type="entry name" value="PPP_phosphatase"/>
</dbReference>
<dbReference type="InterPro" id="IPR011990">
    <property type="entry name" value="TPR-like_helical_dom_sf"/>
</dbReference>
<dbReference type="PIRSF" id="PIRSF033096">
    <property type="entry name" value="PPPtase_5"/>
    <property type="match status" value="1"/>
</dbReference>
<proteinExistence type="inferred from homology"/>
<evidence type="ECO:0000256" key="8">
    <source>
        <dbReference type="PROSITE-ProRule" id="PRU00339"/>
    </source>
</evidence>
<dbReference type="SUPFAM" id="SSF48452">
    <property type="entry name" value="TPR-like"/>
    <property type="match status" value="1"/>
</dbReference>
<dbReference type="EMBL" id="BDEQ01000001">
    <property type="protein sequence ID" value="GAT96096.1"/>
    <property type="molecule type" value="Genomic_DNA"/>
</dbReference>
<dbReference type="InterPro" id="IPR029052">
    <property type="entry name" value="Metallo-depent_PP-like"/>
</dbReference>
<dbReference type="SUPFAM" id="SSF56300">
    <property type="entry name" value="Metallo-dependent phosphatases"/>
    <property type="match status" value="1"/>
</dbReference>
<keyword evidence="9" id="KW-0378">Hydrolase</keyword>
<organism evidence="11 12">
    <name type="scientific">Entamoeba histolytica</name>
    <dbReference type="NCBI Taxonomy" id="5759"/>
    <lineage>
        <taxon>Eukaryota</taxon>
        <taxon>Amoebozoa</taxon>
        <taxon>Evosea</taxon>
        <taxon>Archamoebae</taxon>
        <taxon>Mastigamoebida</taxon>
        <taxon>Entamoebidae</taxon>
        <taxon>Entamoeba</taxon>
    </lineage>
</organism>
<dbReference type="GO" id="GO:0004722">
    <property type="term" value="F:protein serine/threonine phosphatase activity"/>
    <property type="evidence" value="ECO:0007669"/>
    <property type="project" value="UniProtKB-EC"/>
</dbReference>
<evidence type="ECO:0000256" key="9">
    <source>
        <dbReference type="RuleBase" id="RU004273"/>
    </source>
</evidence>
<dbReference type="InterPro" id="IPR004843">
    <property type="entry name" value="Calcineurin-like_PHP"/>
</dbReference>
<evidence type="ECO:0000256" key="2">
    <source>
        <dbReference type="ARBA" id="ARBA00008786"/>
    </source>
</evidence>
<accession>A0A5K1UEU0</accession>
<dbReference type="PANTHER" id="PTHR45668:SF5">
    <property type="entry name" value="SERINE_THREONINE-PROTEIN PHOSPHATASE 5"/>
    <property type="match status" value="1"/>
</dbReference>